<name>A0A3N4ITW9_ASCIM</name>
<evidence type="ECO:0000256" key="2">
    <source>
        <dbReference type="SAM" id="MobiDB-lite"/>
    </source>
</evidence>
<evidence type="ECO:0000313" key="3">
    <source>
        <dbReference type="EMBL" id="RPA87650.1"/>
    </source>
</evidence>
<dbReference type="AlphaFoldDB" id="A0A3N4ITW9"/>
<keyword evidence="4" id="KW-1185">Reference proteome</keyword>
<feature type="coiled-coil region" evidence="1">
    <location>
        <begin position="173"/>
        <end position="207"/>
    </location>
</feature>
<dbReference type="EMBL" id="ML119646">
    <property type="protein sequence ID" value="RPA87650.1"/>
    <property type="molecule type" value="Genomic_DNA"/>
</dbReference>
<proteinExistence type="predicted"/>
<gene>
    <name evidence="3" type="ORF">BJ508DRAFT_320652</name>
</gene>
<evidence type="ECO:0000313" key="4">
    <source>
        <dbReference type="Proteomes" id="UP000275078"/>
    </source>
</evidence>
<dbReference type="Proteomes" id="UP000275078">
    <property type="component" value="Unassembled WGS sequence"/>
</dbReference>
<feature type="region of interest" description="Disordered" evidence="2">
    <location>
        <begin position="99"/>
        <end position="150"/>
    </location>
</feature>
<accession>A0A3N4ITW9</accession>
<feature type="compositionally biased region" description="Polar residues" evidence="2">
    <location>
        <begin position="141"/>
        <end position="150"/>
    </location>
</feature>
<reference evidence="3 4" key="1">
    <citation type="journal article" date="2018" name="Nat. Ecol. Evol.">
        <title>Pezizomycetes genomes reveal the molecular basis of ectomycorrhizal truffle lifestyle.</title>
        <authorList>
            <person name="Murat C."/>
            <person name="Payen T."/>
            <person name="Noel B."/>
            <person name="Kuo A."/>
            <person name="Morin E."/>
            <person name="Chen J."/>
            <person name="Kohler A."/>
            <person name="Krizsan K."/>
            <person name="Balestrini R."/>
            <person name="Da Silva C."/>
            <person name="Montanini B."/>
            <person name="Hainaut M."/>
            <person name="Levati E."/>
            <person name="Barry K.W."/>
            <person name="Belfiori B."/>
            <person name="Cichocki N."/>
            <person name="Clum A."/>
            <person name="Dockter R.B."/>
            <person name="Fauchery L."/>
            <person name="Guy J."/>
            <person name="Iotti M."/>
            <person name="Le Tacon F."/>
            <person name="Lindquist E.A."/>
            <person name="Lipzen A."/>
            <person name="Malagnac F."/>
            <person name="Mello A."/>
            <person name="Molinier V."/>
            <person name="Miyauchi S."/>
            <person name="Poulain J."/>
            <person name="Riccioni C."/>
            <person name="Rubini A."/>
            <person name="Sitrit Y."/>
            <person name="Splivallo R."/>
            <person name="Traeger S."/>
            <person name="Wang M."/>
            <person name="Zifcakova L."/>
            <person name="Wipf D."/>
            <person name="Zambonelli A."/>
            <person name="Paolocci F."/>
            <person name="Nowrousian M."/>
            <person name="Ottonello S."/>
            <person name="Baldrian P."/>
            <person name="Spatafora J.W."/>
            <person name="Henrissat B."/>
            <person name="Nagy L.G."/>
            <person name="Aury J.M."/>
            <person name="Wincker P."/>
            <person name="Grigoriev I.V."/>
            <person name="Bonfante P."/>
            <person name="Martin F.M."/>
        </authorList>
    </citation>
    <scope>NUCLEOTIDE SEQUENCE [LARGE SCALE GENOMIC DNA]</scope>
    <source>
        <strain evidence="3 4">RN42</strain>
    </source>
</reference>
<protein>
    <submittedName>
        <fullName evidence="3">Uncharacterized protein</fullName>
    </submittedName>
</protein>
<keyword evidence="1" id="KW-0175">Coiled coil</keyword>
<sequence>MAPPRWLPTEEGIRKAAQSLIQSHPEVRCLHCHCKHPRTQHSHGQDPLAPLLPFYEDIAHVVVASGKTYRRRLFACTNCGAEHDCLALLNAYPHLFAAQPPGRAPPDEDHEESSKQHTLALPPRSQPSELLASPPDGITASPPNTTSTKLKAVNVNPSTSRIIDDPSLKTQPNHDLKANSDDLLNLLAQQTAEYEQLESDHDALFAAHRKEVLQHRFELDEVEQACQVKVEVLTMVNEKLNTKLVREMLKWRREKRELLDAMEMLRGGKGNEGKLFTRDDNRDIDGYWSA</sequence>
<evidence type="ECO:0000256" key="1">
    <source>
        <dbReference type="SAM" id="Coils"/>
    </source>
</evidence>
<organism evidence="3 4">
    <name type="scientific">Ascobolus immersus RN42</name>
    <dbReference type="NCBI Taxonomy" id="1160509"/>
    <lineage>
        <taxon>Eukaryota</taxon>
        <taxon>Fungi</taxon>
        <taxon>Dikarya</taxon>
        <taxon>Ascomycota</taxon>
        <taxon>Pezizomycotina</taxon>
        <taxon>Pezizomycetes</taxon>
        <taxon>Pezizales</taxon>
        <taxon>Ascobolaceae</taxon>
        <taxon>Ascobolus</taxon>
    </lineage>
</organism>